<organism evidence="1 2">
    <name type="scientific">Candidatus Dojkabacteria bacterium CG_4_10_14_0_2_um_filter_Dojkabacteria_WS6_41_15</name>
    <dbReference type="NCBI Taxonomy" id="2014249"/>
    <lineage>
        <taxon>Bacteria</taxon>
        <taxon>Candidatus Dojkabacteria</taxon>
    </lineage>
</organism>
<name>A0A2M7W0P3_9BACT</name>
<comment type="caution">
    <text evidence="1">The sequence shown here is derived from an EMBL/GenBank/DDBJ whole genome shotgun (WGS) entry which is preliminary data.</text>
</comment>
<dbReference type="AlphaFoldDB" id="A0A2M7W0P3"/>
<accession>A0A2M7W0P3</accession>
<protein>
    <submittedName>
        <fullName evidence="1">Uncharacterized protein</fullName>
    </submittedName>
</protein>
<reference evidence="2" key="1">
    <citation type="submission" date="2017-09" db="EMBL/GenBank/DDBJ databases">
        <title>Depth-based differentiation of microbial function through sediment-hosted aquifers and enrichment of novel symbionts in the deep terrestrial subsurface.</title>
        <authorList>
            <person name="Probst A.J."/>
            <person name="Ladd B."/>
            <person name="Jarett J.K."/>
            <person name="Geller-Mcgrath D.E."/>
            <person name="Sieber C.M.K."/>
            <person name="Emerson J.B."/>
            <person name="Anantharaman K."/>
            <person name="Thomas B.C."/>
            <person name="Malmstrom R."/>
            <person name="Stieglmeier M."/>
            <person name="Klingl A."/>
            <person name="Woyke T."/>
            <person name="Ryan C.M."/>
            <person name="Banfield J.F."/>
        </authorList>
    </citation>
    <scope>NUCLEOTIDE SEQUENCE [LARGE SCALE GENOMIC DNA]</scope>
</reference>
<evidence type="ECO:0000313" key="1">
    <source>
        <dbReference type="EMBL" id="PJA11843.1"/>
    </source>
</evidence>
<sequence length="223" mass="25698">MALTPASQQQAVERTAPHFTNEFLASSVRKAAKEGLYEREFGLINRLVDRVNTLRADKNDGLPKAPDIRSSYDKKFPFSELPQLFAWNSHEQNLDWTRHLLKTLDTMNQEIGVGLTYSNPKVKHETEGMTSQDAFRWFLLDGYCRWFAGLQTNHEVAALEEERNIADVICFSFCEAAVILAEKGEQDMRELVGWMLHWGWIKTGPEYNLTPELVERARQVVHK</sequence>
<dbReference type="Proteomes" id="UP000228952">
    <property type="component" value="Unassembled WGS sequence"/>
</dbReference>
<dbReference type="EMBL" id="PFQB01000137">
    <property type="protein sequence ID" value="PJA11843.1"/>
    <property type="molecule type" value="Genomic_DNA"/>
</dbReference>
<gene>
    <name evidence="1" type="ORF">COX64_05260</name>
</gene>
<evidence type="ECO:0000313" key="2">
    <source>
        <dbReference type="Proteomes" id="UP000228952"/>
    </source>
</evidence>
<proteinExistence type="predicted"/>